<dbReference type="EMBL" id="CAJNOV010000123">
    <property type="protein sequence ID" value="CAF0992502.1"/>
    <property type="molecule type" value="Genomic_DNA"/>
</dbReference>
<name>A0A814G7S2_9BILA</name>
<organism evidence="4 5">
    <name type="scientific">Rotaria magnacalcarata</name>
    <dbReference type="NCBI Taxonomy" id="392030"/>
    <lineage>
        <taxon>Eukaryota</taxon>
        <taxon>Metazoa</taxon>
        <taxon>Spiralia</taxon>
        <taxon>Gnathifera</taxon>
        <taxon>Rotifera</taxon>
        <taxon>Eurotatoria</taxon>
        <taxon>Bdelloidea</taxon>
        <taxon>Philodinida</taxon>
        <taxon>Philodinidae</taxon>
        <taxon>Rotaria</taxon>
    </lineage>
</organism>
<dbReference type="GO" id="GO:0016020">
    <property type="term" value="C:membrane"/>
    <property type="evidence" value="ECO:0007669"/>
    <property type="project" value="InterPro"/>
</dbReference>
<evidence type="ECO:0000256" key="3">
    <source>
        <dbReference type="SAM" id="Phobius"/>
    </source>
</evidence>
<evidence type="ECO:0000256" key="2">
    <source>
        <dbReference type="RuleBase" id="RU003750"/>
    </source>
</evidence>
<evidence type="ECO:0000256" key="1">
    <source>
        <dbReference type="ARBA" id="ARBA00022679"/>
    </source>
</evidence>
<dbReference type="Pfam" id="PF01066">
    <property type="entry name" value="CDP-OH_P_transf"/>
    <property type="match status" value="1"/>
</dbReference>
<dbReference type="InterPro" id="IPR048254">
    <property type="entry name" value="CDP_ALCOHOL_P_TRANSF_CS"/>
</dbReference>
<proteinExistence type="inferred from homology"/>
<reference evidence="4" key="1">
    <citation type="submission" date="2021-02" db="EMBL/GenBank/DDBJ databases">
        <authorList>
            <person name="Nowell W R."/>
        </authorList>
    </citation>
    <scope>NUCLEOTIDE SEQUENCE</scope>
</reference>
<dbReference type="GO" id="GO:0016780">
    <property type="term" value="F:phosphotransferase activity, for other substituted phosphate groups"/>
    <property type="evidence" value="ECO:0007669"/>
    <property type="project" value="InterPro"/>
</dbReference>
<keyword evidence="3" id="KW-0472">Membrane</keyword>
<accession>A0A814G7S2</accession>
<dbReference type="InterPro" id="IPR000462">
    <property type="entry name" value="CDP-OH_P_trans"/>
</dbReference>
<feature type="transmembrane region" description="Helical" evidence="3">
    <location>
        <begin position="60"/>
        <end position="77"/>
    </location>
</feature>
<keyword evidence="1 2" id="KW-0808">Transferase</keyword>
<sequence>MARPAQEFLVYRGGKWVTKAVHDLNDHVTFDDIKFNYANIVDYIRIIMCVMAGFTMNTKWHLVTAFLILGSILLDWIDGPIARACNQCCIFGSGIDWLADILGTLVMMAWWTRYDYAVIPWLLIATSIEIGTGIFDFSVTATARYPKLKKGQSGFFLILEWSMPENGYTNLGTFLWLAYPFYCVFRTLEYCYGYYELVNMASLLTSVTESNFILTVFLLNRYFLFLPALLYIWCELAYGAHIIRSWIEISKTTKPSAEEIVYDDVTGSVMGGFIHYGILPSSYQTLLQDIYTDLQLKLHTEYKLALSERKVFWINIWQRTGKKTGLMVEFDQSRQLDELVHKWMAKYYDVSEVLLDGYGYILNPRNSEAQMFHLDYTIDYSTVFIPLTAISHNNAVQYIIPSSSTSSTMLLDAIKNPDCIDLSRLLKDGNYYSVRQCVATPFTVLKMDFGTIHRAISNQDSYDRLMFYISVIKKNGVATAKIPDEPLFHSVEKIR</sequence>
<dbReference type="AlphaFoldDB" id="A0A814G7S2"/>
<dbReference type="PROSITE" id="PS00379">
    <property type="entry name" value="CDP_ALCOHOL_P_TRANSF"/>
    <property type="match status" value="1"/>
</dbReference>
<dbReference type="Gene3D" id="1.20.120.1760">
    <property type="match status" value="1"/>
</dbReference>
<dbReference type="GO" id="GO:0008654">
    <property type="term" value="P:phospholipid biosynthetic process"/>
    <property type="evidence" value="ECO:0007669"/>
    <property type="project" value="InterPro"/>
</dbReference>
<feature type="transmembrane region" description="Helical" evidence="3">
    <location>
        <begin position="118"/>
        <end position="139"/>
    </location>
</feature>
<feature type="transmembrane region" description="Helical" evidence="3">
    <location>
        <begin position="89"/>
        <end position="112"/>
    </location>
</feature>
<gene>
    <name evidence="4" type="ORF">CJN711_LOCUS1927</name>
</gene>
<evidence type="ECO:0000313" key="4">
    <source>
        <dbReference type="EMBL" id="CAF0992502.1"/>
    </source>
</evidence>
<protein>
    <submittedName>
        <fullName evidence="4">Uncharacterized protein</fullName>
    </submittedName>
</protein>
<feature type="transmembrane region" description="Helical" evidence="3">
    <location>
        <begin position="212"/>
        <end position="233"/>
    </location>
</feature>
<dbReference type="Proteomes" id="UP000663855">
    <property type="component" value="Unassembled WGS sequence"/>
</dbReference>
<dbReference type="InterPro" id="IPR043130">
    <property type="entry name" value="CDP-OH_PTrfase_TM_dom"/>
</dbReference>
<comment type="caution">
    <text evidence="4">The sequence shown here is derived from an EMBL/GenBank/DDBJ whole genome shotgun (WGS) entry which is preliminary data.</text>
</comment>
<evidence type="ECO:0000313" key="5">
    <source>
        <dbReference type="Proteomes" id="UP000663855"/>
    </source>
</evidence>
<comment type="similarity">
    <text evidence="2">Belongs to the CDP-alcohol phosphatidyltransferase class-I family.</text>
</comment>
<keyword evidence="3" id="KW-1133">Transmembrane helix</keyword>
<keyword evidence="3" id="KW-0812">Transmembrane</keyword>
<dbReference type="SUPFAM" id="SSF51197">
    <property type="entry name" value="Clavaminate synthase-like"/>
    <property type="match status" value="1"/>
</dbReference>